<dbReference type="EMBL" id="FNAB01000019">
    <property type="protein sequence ID" value="SDE49862.1"/>
    <property type="molecule type" value="Genomic_DNA"/>
</dbReference>
<evidence type="ECO:0000313" key="3">
    <source>
        <dbReference type="Proteomes" id="UP000199417"/>
    </source>
</evidence>
<sequence length="83" mass="8826">MRSVIRTVCTATAAACLPAIDANPFTTALRCLNPLPEPSGTSCSDTFTARGVDRQRAPIDQIAPQWGTTLDASRGAPRGRRAR</sequence>
<evidence type="ECO:0000313" key="2">
    <source>
        <dbReference type="EMBL" id="SDE49862.1"/>
    </source>
</evidence>
<feature type="chain" id="PRO_5038355493" evidence="1">
    <location>
        <begin position="22"/>
        <end position="83"/>
    </location>
</feature>
<organism evidence="2 3">
    <name type="scientific">Rhodococcus tukisamuensis</name>
    <dbReference type="NCBI Taxonomy" id="168276"/>
    <lineage>
        <taxon>Bacteria</taxon>
        <taxon>Bacillati</taxon>
        <taxon>Actinomycetota</taxon>
        <taxon>Actinomycetes</taxon>
        <taxon>Mycobacteriales</taxon>
        <taxon>Nocardiaceae</taxon>
        <taxon>Rhodococcus</taxon>
    </lineage>
</organism>
<dbReference type="RefSeq" id="WP_072846080.1">
    <property type="nucleotide sequence ID" value="NZ_FNAB01000019.1"/>
</dbReference>
<proteinExistence type="predicted"/>
<dbReference type="Proteomes" id="UP000199417">
    <property type="component" value="Unassembled WGS sequence"/>
</dbReference>
<keyword evidence="3" id="KW-1185">Reference proteome</keyword>
<protein>
    <submittedName>
        <fullName evidence="2">Uncharacterized protein</fullName>
    </submittedName>
</protein>
<gene>
    <name evidence="2" type="ORF">SAMN05444580_11910</name>
</gene>
<dbReference type="AlphaFoldDB" id="A0A1G7DE88"/>
<keyword evidence="1" id="KW-0732">Signal</keyword>
<reference evidence="2 3" key="1">
    <citation type="submission" date="2016-10" db="EMBL/GenBank/DDBJ databases">
        <authorList>
            <person name="de Groot N.N."/>
        </authorList>
    </citation>
    <scope>NUCLEOTIDE SEQUENCE [LARGE SCALE GENOMIC DNA]</scope>
    <source>
        <strain evidence="2 3">JCM 11308</strain>
    </source>
</reference>
<name>A0A1G7DE88_9NOCA</name>
<evidence type="ECO:0000256" key="1">
    <source>
        <dbReference type="SAM" id="SignalP"/>
    </source>
</evidence>
<feature type="signal peptide" evidence="1">
    <location>
        <begin position="1"/>
        <end position="21"/>
    </location>
</feature>
<dbReference type="STRING" id="168276.SAMN05444580_11910"/>
<accession>A0A1G7DE88</accession>